<evidence type="ECO:0000313" key="5">
    <source>
        <dbReference type="Proteomes" id="UP001221328"/>
    </source>
</evidence>
<dbReference type="GO" id="GO:0016740">
    <property type="term" value="F:transferase activity"/>
    <property type="evidence" value="ECO:0007669"/>
    <property type="project" value="UniProtKB-KW"/>
</dbReference>
<keyword evidence="2 4" id="KW-0808">Transferase</keyword>
<accession>A0ABT5FYT5</accession>
<evidence type="ECO:0000256" key="1">
    <source>
        <dbReference type="ARBA" id="ARBA00010990"/>
    </source>
</evidence>
<name>A0ABT5FYT5_9ACTN</name>
<dbReference type="Pfam" id="PF01648">
    <property type="entry name" value="ACPS"/>
    <property type="match status" value="1"/>
</dbReference>
<dbReference type="InterPro" id="IPR050559">
    <property type="entry name" value="P-Pant_transferase_sf"/>
</dbReference>
<dbReference type="PANTHER" id="PTHR12215">
    <property type="entry name" value="PHOSPHOPANTETHEINE TRANSFERASE"/>
    <property type="match status" value="1"/>
</dbReference>
<dbReference type="RefSeq" id="WP_272176629.1">
    <property type="nucleotide sequence ID" value="NZ_JAQOSK010000009.1"/>
</dbReference>
<dbReference type="SUPFAM" id="SSF56214">
    <property type="entry name" value="4'-phosphopantetheinyl transferase"/>
    <property type="match status" value="2"/>
</dbReference>
<dbReference type="InterPro" id="IPR008278">
    <property type="entry name" value="4-PPantetheinyl_Trfase_dom"/>
</dbReference>
<evidence type="ECO:0000256" key="2">
    <source>
        <dbReference type="ARBA" id="ARBA00022679"/>
    </source>
</evidence>
<comment type="similarity">
    <text evidence="1">Belongs to the P-Pant transferase superfamily. Gsp/Sfp/HetI/AcpT family.</text>
</comment>
<comment type="caution">
    <text evidence="4">The sequence shown here is derived from an EMBL/GenBank/DDBJ whole genome shotgun (WGS) entry which is preliminary data.</text>
</comment>
<keyword evidence="5" id="KW-1185">Reference proteome</keyword>
<sequence>MTPFPAATVTPVSAAGTGAPRSVAECRIWSLPPLPRPSSWFHLLDSTELSRTSSFAHELDLARFVTGRVLARTALAFLVGTGLRAIRLHTRCPGCGGPHGKPQAVGLAEGWQLSISHSGRLVAVALALDTPLGLDVERHEPWHGPGLPPEYELVLTAAERAEVERLPAAQRGRACLTYWVRKEAVLKATGEGLDTPMTDFTLSAPGRAPTLLGWHGPRSERPVPAIADVEIGDGYHAAVAALGARAVRPTVRSGLELLPGSGSDLLVNSPRFPGS</sequence>
<dbReference type="EMBL" id="JAQOSK010000009">
    <property type="protein sequence ID" value="MDC2957566.1"/>
    <property type="molecule type" value="Genomic_DNA"/>
</dbReference>
<feature type="domain" description="4'-phosphopantetheinyl transferase" evidence="3">
    <location>
        <begin position="131"/>
        <end position="239"/>
    </location>
</feature>
<gene>
    <name evidence="4" type="ORF">PO587_24230</name>
</gene>
<proteinExistence type="inferred from homology"/>
<dbReference type="InterPro" id="IPR037143">
    <property type="entry name" value="4-PPantetheinyl_Trfase_dom_sf"/>
</dbReference>
<organism evidence="4 5">
    <name type="scientific">Streptomyces gilvifuscus</name>
    <dbReference type="NCBI Taxonomy" id="1550617"/>
    <lineage>
        <taxon>Bacteria</taxon>
        <taxon>Bacillati</taxon>
        <taxon>Actinomycetota</taxon>
        <taxon>Actinomycetes</taxon>
        <taxon>Kitasatosporales</taxon>
        <taxon>Streptomycetaceae</taxon>
        <taxon>Streptomyces</taxon>
    </lineage>
</organism>
<protein>
    <submittedName>
        <fullName evidence="4">4'-phosphopantetheinyl transferase superfamily protein</fullName>
    </submittedName>
</protein>
<dbReference type="PANTHER" id="PTHR12215:SF10">
    <property type="entry name" value="L-AMINOADIPATE-SEMIALDEHYDE DEHYDROGENASE-PHOSPHOPANTETHEINYL TRANSFERASE"/>
    <property type="match status" value="1"/>
</dbReference>
<reference evidence="4 5" key="1">
    <citation type="journal article" date="2015" name="Int. J. Syst. Evol. Microbiol.">
        <title>Streptomyces gilvifuscus sp. nov., an actinomycete that produces antibacterial compounds isolated from soil.</title>
        <authorList>
            <person name="Nguyen T.M."/>
            <person name="Kim J."/>
        </authorList>
    </citation>
    <scope>NUCLEOTIDE SEQUENCE [LARGE SCALE GENOMIC DNA]</scope>
    <source>
        <strain evidence="4 5">T113</strain>
    </source>
</reference>
<evidence type="ECO:0000259" key="3">
    <source>
        <dbReference type="Pfam" id="PF01648"/>
    </source>
</evidence>
<dbReference type="Proteomes" id="UP001221328">
    <property type="component" value="Unassembled WGS sequence"/>
</dbReference>
<evidence type="ECO:0000313" key="4">
    <source>
        <dbReference type="EMBL" id="MDC2957566.1"/>
    </source>
</evidence>
<dbReference type="Gene3D" id="3.90.470.20">
    <property type="entry name" value="4'-phosphopantetheinyl transferase domain"/>
    <property type="match status" value="2"/>
</dbReference>